<dbReference type="EMBL" id="CP015772">
    <property type="protein sequence ID" value="ANH82383.1"/>
    <property type="molecule type" value="Genomic_DNA"/>
</dbReference>
<reference evidence="1 2" key="1">
    <citation type="submission" date="2016-05" db="EMBL/GenBank/DDBJ databases">
        <title>Niabella ginsenosidivorans BS26 whole genome sequencing.</title>
        <authorList>
            <person name="Im W.T."/>
            <person name="Siddiqi M.Z."/>
        </authorList>
    </citation>
    <scope>NUCLEOTIDE SEQUENCE [LARGE SCALE GENOMIC DNA]</scope>
    <source>
        <strain evidence="1 2">BS26</strain>
    </source>
</reference>
<keyword evidence="2" id="KW-1185">Reference proteome</keyword>
<accession>A0A1A9I4A8</accession>
<sequence length="138" mass="15529">MLLIPILIIALAAGFMVFLFLNRADRLPHPPDPVLEKASLELAQKKTAYEKLEQSLFEQIDKKFGKKYIQDIKDGMISVGMPSEFLLMAWGKPAETAALTVYNGTGEKWVYHQVGSNGKQNHTEVILLNNKVDGWKDI</sequence>
<protein>
    <submittedName>
        <fullName evidence="1">Uncharacterized protein</fullName>
    </submittedName>
</protein>
<evidence type="ECO:0000313" key="2">
    <source>
        <dbReference type="Proteomes" id="UP000077667"/>
    </source>
</evidence>
<gene>
    <name evidence="1" type="ORF">A8C56_16685</name>
</gene>
<dbReference type="AlphaFoldDB" id="A0A1A9I4A8"/>
<proteinExistence type="predicted"/>
<name>A0A1A9I4A8_9BACT</name>
<dbReference type="Proteomes" id="UP000077667">
    <property type="component" value="Chromosome"/>
</dbReference>
<dbReference type="STRING" id="1176587.A8C56_16685"/>
<dbReference type="RefSeq" id="WP_067758488.1">
    <property type="nucleotide sequence ID" value="NZ_CP015772.1"/>
</dbReference>
<dbReference type="KEGG" id="nia:A8C56_16685"/>
<dbReference type="OrthoDB" id="676484at2"/>
<organism evidence="1 2">
    <name type="scientific">Niabella ginsenosidivorans</name>
    <dbReference type="NCBI Taxonomy" id="1176587"/>
    <lineage>
        <taxon>Bacteria</taxon>
        <taxon>Pseudomonadati</taxon>
        <taxon>Bacteroidota</taxon>
        <taxon>Chitinophagia</taxon>
        <taxon>Chitinophagales</taxon>
        <taxon>Chitinophagaceae</taxon>
        <taxon>Niabella</taxon>
    </lineage>
</organism>
<evidence type="ECO:0000313" key="1">
    <source>
        <dbReference type="EMBL" id="ANH82383.1"/>
    </source>
</evidence>